<feature type="compositionally biased region" description="Polar residues" evidence="9">
    <location>
        <begin position="1194"/>
        <end position="1207"/>
    </location>
</feature>
<evidence type="ECO:0000256" key="9">
    <source>
        <dbReference type="SAM" id="MobiDB-lite"/>
    </source>
</evidence>
<protein>
    <recommendedName>
        <fullName evidence="10">BCL-6 corepressor PCGF1 binding domain-containing protein</fullName>
    </recommendedName>
</protein>
<accession>A0A9Q1F0P5</accession>
<dbReference type="Pfam" id="PF16553">
    <property type="entry name" value="PUFD"/>
    <property type="match status" value="1"/>
</dbReference>
<evidence type="ECO:0000256" key="3">
    <source>
        <dbReference type="ARBA" id="ARBA00022553"/>
    </source>
</evidence>
<feature type="compositionally biased region" description="Pro residues" evidence="9">
    <location>
        <begin position="1008"/>
        <end position="1021"/>
    </location>
</feature>
<dbReference type="OrthoDB" id="3666223at2759"/>
<dbReference type="InterPro" id="IPR038227">
    <property type="entry name" value="PUFD_som_sf"/>
</dbReference>
<dbReference type="InterPro" id="IPR000637">
    <property type="entry name" value="HMGI/Y_DNA-bd_CS"/>
</dbReference>
<feature type="region of interest" description="Disordered" evidence="9">
    <location>
        <begin position="1131"/>
        <end position="1224"/>
    </location>
</feature>
<feature type="region of interest" description="Disordered" evidence="9">
    <location>
        <begin position="98"/>
        <end position="119"/>
    </location>
</feature>
<evidence type="ECO:0000313" key="11">
    <source>
        <dbReference type="EMBL" id="KAJ8348742.1"/>
    </source>
</evidence>
<feature type="compositionally biased region" description="Polar residues" evidence="9">
    <location>
        <begin position="782"/>
        <end position="801"/>
    </location>
</feature>
<dbReference type="PROSITE" id="PS50297">
    <property type="entry name" value="ANK_REP_REGION"/>
    <property type="match status" value="2"/>
</dbReference>
<dbReference type="GO" id="GO:0005634">
    <property type="term" value="C:nucleus"/>
    <property type="evidence" value="ECO:0007669"/>
    <property type="project" value="UniProtKB-SubCell"/>
</dbReference>
<feature type="compositionally biased region" description="Basic and acidic residues" evidence="9">
    <location>
        <begin position="1075"/>
        <end position="1089"/>
    </location>
</feature>
<dbReference type="InterPro" id="IPR032365">
    <property type="entry name" value="PUFD"/>
</dbReference>
<dbReference type="GO" id="GO:0000122">
    <property type="term" value="P:negative regulation of transcription by RNA polymerase II"/>
    <property type="evidence" value="ECO:0007669"/>
    <property type="project" value="TreeGrafter"/>
</dbReference>
<dbReference type="SMART" id="SM00248">
    <property type="entry name" value="ANK"/>
    <property type="match status" value="3"/>
</dbReference>
<feature type="region of interest" description="Disordered" evidence="9">
    <location>
        <begin position="411"/>
        <end position="463"/>
    </location>
</feature>
<gene>
    <name evidence="11" type="ORF">SKAU_G00273310</name>
</gene>
<evidence type="ECO:0000256" key="2">
    <source>
        <dbReference type="ARBA" id="ARBA00022499"/>
    </source>
</evidence>
<dbReference type="Gene3D" id="3.10.260.40">
    <property type="entry name" value="BCL-6 corepressor, PCGF1 binding domain"/>
    <property type="match status" value="1"/>
</dbReference>
<evidence type="ECO:0000256" key="1">
    <source>
        <dbReference type="ARBA" id="ARBA00004123"/>
    </source>
</evidence>
<dbReference type="Gene3D" id="1.25.40.20">
    <property type="entry name" value="Ankyrin repeat-containing domain"/>
    <property type="match status" value="1"/>
</dbReference>
<feature type="region of interest" description="Disordered" evidence="9">
    <location>
        <begin position="560"/>
        <end position="582"/>
    </location>
</feature>
<keyword evidence="6" id="KW-0539">Nucleus</keyword>
<dbReference type="GO" id="GO:0003714">
    <property type="term" value="F:transcription corepressor activity"/>
    <property type="evidence" value="ECO:0007669"/>
    <property type="project" value="TreeGrafter"/>
</dbReference>
<feature type="compositionally biased region" description="Gly residues" evidence="9">
    <location>
        <begin position="74"/>
        <end position="83"/>
    </location>
</feature>
<dbReference type="PANTHER" id="PTHR24117">
    <property type="entry name" value="AGAP007537-PB"/>
    <property type="match status" value="1"/>
</dbReference>
<feature type="compositionally biased region" description="Basic and acidic residues" evidence="9">
    <location>
        <begin position="664"/>
        <end position="674"/>
    </location>
</feature>
<evidence type="ECO:0000256" key="8">
    <source>
        <dbReference type="PROSITE-ProRule" id="PRU00023"/>
    </source>
</evidence>
<keyword evidence="8" id="KW-0040">ANK repeat</keyword>
<feature type="compositionally biased region" description="Polar residues" evidence="9">
    <location>
        <begin position="411"/>
        <end position="430"/>
    </location>
</feature>
<dbReference type="InterPro" id="IPR036770">
    <property type="entry name" value="Ankyrin_rpt-contain_sf"/>
</dbReference>
<comment type="subcellular location">
    <subcellularLocation>
        <location evidence="1">Nucleus</location>
    </subcellularLocation>
</comment>
<evidence type="ECO:0000313" key="12">
    <source>
        <dbReference type="Proteomes" id="UP001152622"/>
    </source>
</evidence>
<dbReference type="FunFam" id="1.25.40.20:FF:000032">
    <property type="entry name" value="BCL-6 corepressor isoform X1"/>
    <property type="match status" value="1"/>
</dbReference>
<keyword evidence="4" id="KW-0677">Repeat</keyword>
<feature type="compositionally biased region" description="Polar residues" evidence="9">
    <location>
        <begin position="340"/>
        <end position="350"/>
    </location>
</feature>
<feature type="region of interest" description="Disordered" evidence="9">
    <location>
        <begin position="74"/>
        <end position="93"/>
    </location>
</feature>
<comment type="caution">
    <text evidence="11">The sequence shown here is derived from an EMBL/GenBank/DDBJ whole genome shotgun (WGS) entry which is preliminary data.</text>
</comment>
<feature type="region of interest" description="Disordered" evidence="9">
    <location>
        <begin position="629"/>
        <end position="675"/>
    </location>
</feature>
<reference evidence="11" key="1">
    <citation type="journal article" date="2023" name="Science">
        <title>Genome structures resolve the early diversification of teleost fishes.</title>
        <authorList>
            <person name="Parey E."/>
            <person name="Louis A."/>
            <person name="Montfort J."/>
            <person name="Bouchez O."/>
            <person name="Roques C."/>
            <person name="Iampietro C."/>
            <person name="Lluch J."/>
            <person name="Castinel A."/>
            <person name="Donnadieu C."/>
            <person name="Desvignes T."/>
            <person name="Floi Bucao C."/>
            <person name="Jouanno E."/>
            <person name="Wen M."/>
            <person name="Mejri S."/>
            <person name="Dirks R."/>
            <person name="Jansen H."/>
            <person name="Henkel C."/>
            <person name="Chen W.J."/>
            <person name="Zahm M."/>
            <person name="Cabau C."/>
            <person name="Klopp C."/>
            <person name="Thompson A.W."/>
            <person name="Robinson-Rechavi M."/>
            <person name="Braasch I."/>
            <person name="Lecointre G."/>
            <person name="Bobe J."/>
            <person name="Postlethwait J.H."/>
            <person name="Berthelot C."/>
            <person name="Roest Crollius H."/>
            <person name="Guiguen Y."/>
        </authorList>
    </citation>
    <scope>NUCLEOTIDE SEQUENCE</scope>
    <source>
        <strain evidence="11">WJC10195</strain>
    </source>
</reference>
<organism evidence="11 12">
    <name type="scientific">Synaphobranchus kaupii</name>
    <name type="common">Kaup's arrowtooth eel</name>
    <dbReference type="NCBI Taxonomy" id="118154"/>
    <lineage>
        <taxon>Eukaryota</taxon>
        <taxon>Metazoa</taxon>
        <taxon>Chordata</taxon>
        <taxon>Craniata</taxon>
        <taxon>Vertebrata</taxon>
        <taxon>Euteleostomi</taxon>
        <taxon>Actinopterygii</taxon>
        <taxon>Neopterygii</taxon>
        <taxon>Teleostei</taxon>
        <taxon>Anguilliformes</taxon>
        <taxon>Synaphobranchidae</taxon>
        <taxon>Synaphobranchus</taxon>
    </lineage>
</organism>
<evidence type="ECO:0000256" key="4">
    <source>
        <dbReference type="ARBA" id="ARBA00022737"/>
    </source>
</evidence>
<dbReference type="PROSITE" id="PS50088">
    <property type="entry name" value="ANK_REPEAT"/>
    <property type="match status" value="2"/>
</dbReference>
<feature type="compositionally biased region" description="Basic residues" evidence="9">
    <location>
        <begin position="1058"/>
        <end position="1068"/>
    </location>
</feature>
<dbReference type="Proteomes" id="UP001152622">
    <property type="component" value="Chromosome 10"/>
</dbReference>
<feature type="domain" description="BCL-6 corepressor PCGF1 binding" evidence="10">
    <location>
        <begin position="1417"/>
        <end position="1527"/>
    </location>
</feature>
<evidence type="ECO:0000256" key="6">
    <source>
        <dbReference type="ARBA" id="ARBA00023242"/>
    </source>
</evidence>
<feature type="compositionally biased region" description="Polar residues" evidence="9">
    <location>
        <begin position="316"/>
        <end position="330"/>
    </location>
</feature>
<feature type="compositionally biased region" description="Polar residues" evidence="9">
    <location>
        <begin position="951"/>
        <end position="978"/>
    </location>
</feature>
<evidence type="ECO:0000256" key="7">
    <source>
        <dbReference type="ARBA" id="ARBA00034703"/>
    </source>
</evidence>
<keyword evidence="3" id="KW-0597">Phosphoprotein</keyword>
<evidence type="ECO:0000256" key="5">
    <source>
        <dbReference type="ARBA" id="ARBA00022843"/>
    </source>
</evidence>
<dbReference type="PRINTS" id="PR01415">
    <property type="entry name" value="ANKYRIN"/>
</dbReference>
<keyword evidence="2" id="KW-1017">Isopeptide bond</keyword>
<name>A0A9Q1F0P5_SYNKA</name>
<dbReference type="InterPro" id="IPR047144">
    <property type="entry name" value="BCOR-like"/>
</dbReference>
<feature type="repeat" description="ANK" evidence="8">
    <location>
        <begin position="1305"/>
        <end position="1337"/>
    </location>
</feature>
<feature type="region of interest" description="Disordered" evidence="9">
    <location>
        <begin position="769"/>
        <end position="813"/>
    </location>
</feature>
<feature type="repeat" description="ANK" evidence="8">
    <location>
        <begin position="1272"/>
        <end position="1304"/>
    </location>
</feature>
<evidence type="ECO:0000259" key="10">
    <source>
        <dbReference type="Pfam" id="PF16553"/>
    </source>
</evidence>
<feature type="region of interest" description="Disordered" evidence="9">
    <location>
        <begin position="174"/>
        <end position="194"/>
    </location>
</feature>
<feature type="compositionally biased region" description="Basic and acidic residues" evidence="9">
    <location>
        <begin position="1156"/>
        <end position="1165"/>
    </location>
</feature>
<sequence length="1540" mass="166679">MVSASPLCSSVRGWVSTDHIPLCNINEDRVSYTEDSPSVKLQSSLCKECGVNSEHMQVDPTHMKVGDGGAVSVGGGTPSGGMVGNPPPKTLPLEQATDVNRQSKPAQESDFKSTHVSSKSSQLQHCLEGPPCLHYDSAPLLRTVPVHTAPHEKAEIPKHGIEGAVTHARQQRLIGKGDNVPPDPSPSNPGKRAPAQIQSVISLSPGFQCSTHFKPGQPVAFFPAASLSPPLCKITLPPALGQIAALREATANQFSKLCHLQSSNSGGTPQLQPYPYHFSIGRVITPESKPSSTVAKHTCGPVACSKSSKVGKDYDSSSPTIAVPSKQPTLGSAPMPTLSLPPSSQGGCSPTVASFTAHSRLINHVEKHPSRHSLENTSVTHARLKSPGVADENAVACLAEVRDMPLDLSAKSNRQKSTAAPPKTSQTELCSTEVGKKDTTSLKRAPCAQASGPGPSAPYSIFPETLRNGALPKNSTNLLNHHGAEASASWAKISSQGSINLPGTYVGVASPVLASTLRSKDGKGTPFVEDLQSTAKQETISIIDQGERLVCRGRKGPAVVKDPQKCPISKHSSDIRPPGQPKDVFPLALSGPAKSHTYCTLSSGNAVIPQSPNGSKPAWCQRSLLPHQGASALQRKNSHGAPQSQVDSGNEGVPFQNPFSNAPRVKEEKLDKSKSPLSNLESIVKQKALETSELPSDRCPNLATLDTKGSEAVEHIGCHDTTSRLITSGEFPLINSSKKREWKRDKDLQGGVHTRVSCKQEKRIATELREKIPEKRLKQEENSGSNDCSNTSRLSIQTQSFGDGGPHDKNKKKTKLICDTDEDNTEARSVAESVSPCVKLEGIGFSILKGQCTDVTELKEKTSGAKDMKDVLSKARAPVNKCKKLSSSKNDKLSTETLRETVACTKKSQKESPVTKQAKKQKKQPIPGLELSQPEAEEGKRKRGGRGSIASAEQLSHSQAAGVSSDFTAPRSLQQSTPGRPKKEGECATPRLRRGRRPKEEVLQDNRSPPPPPPPPTPSPSTPFRRPRGRPRSNPLPDQVQGGVATPAHGGNTDSSAGKKRRRRRNRKYQNGEYIVEREQARAETDEKCVTTRQAARAEADLRTTGVYPRQSATLPCLGTSPEGISRRAFLTRSGSRATPEPSDKPSGKRKFKSKHLCDTEEDKLKIKRSRIGKRSSPVADVDSPPTKRLHSPGSVTTPKGLSSPPTNRRGSRGGASESSPIRPIPPEVRRLIVNKNAGETLLQRAARLGYQEVVLYCLEKDVREVNRRDNAGYTALHEACSRGWAHIVRVLLDHGADVNCSAQDGTRPIHDAVVNDSLTVVWMLLNHGADPTLATYSGQTALKLAHSNNMKKFLMEYFADLDGREEQDPGLCWDFYSSAVFETEEKTCWDFLLSLPKEEEAKDEERKEREERTEGDCFLFEFSAEPLLPCYHIQVSLAQGFCNWFLLPDVLRRVKMSARIFRARYPHFEVVGISRAELRQQASVSQVTPVPGELQAADGEGEGPVELVRCVPDLQGLLGSTVQILEEVQSSGTVRLHSR</sequence>
<dbReference type="EMBL" id="JAINUF010000010">
    <property type="protein sequence ID" value="KAJ8348742.1"/>
    <property type="molecule type" value="Genomic_DNA"/>
</dbReference>
<dbReference type="PANTHER" id="PTHR24117:SF6">
    <property type="entry name" value="BCL-6 COREPRESSOR-LIKE PROTEIN 1"/>
    <property type="match status" value="1"/>
</dbReference>
<feature type="region of interest" description="Disordered" evidence="9">
    <location>
        <begin position="313"/>
        <end position="350"/>
    </location>
</feature>
<feature type="region of interest" description="Disordered" evidence="9">
    <location>
        <begin position="904"/>
        <end position="1089"/>
    </location>
</feature>
<keyword evidence="12" id="KW-1185">Reference proteome</keyword>
<keyword evidence="5" id="KW-0832">Ubl conjugation</keyword>
<comment type="similarity">
    <text evidence="7">Belongs to the BCOR family.</text>
</comment>
<dbReference type="SUPFAM" id="SSF48403">
    <property type="entry name" value="Ankyrin repeat"/>
    <property type="match status" value="1"/>
</dbReference>
<dbReference type="InterPro" id="IPR002110">
    <property type="entry name" value="Ankyrin_rpt"/>
</dbReference>
<dbReference type="Pfam" id="PF12796">
    <property type="entry name" value="Ank_2"/>
    <property type="match status" value="1"/>
</dbReference>
<dbReference type="PROSITE" id="PS00354">
    <property type="entry name" value="HMGI_Y"/>
    <property type="match status" value="1"/>
</dbReference>
<proteinExistence type="inferred from homology"/>
<feature type="compositionally biased region" description="Basic and acidic residues" evidence="9">
    <location>
        <begin position="769"/>
        <end position="781"/>
    </location>
</feature>